<evidence type="ECO:0000256" key="2">
    <source>
        <dbReference type="SAM" id="Phobius"/>
    </source>
</evidence>
<dbReference type="AlphaFoldDB" id="A0A3N4L6I7"/>
<feature type="transmembrane region" description="Helical" evidence="2">
    <location>
        <begin position="78"/>
        <end position="100"/>
    </location>
</feature>
<reference evidence="3 4" key="1">
    <citation type="journal article" date="2018" name="Nat. Ecol. Evol.">
        <title>Pezizomycetes genomes reveal the molecular basis of ectomycorrhizal truffle lifestyle.</title>
        <authorList>
            <person name="Murat C."/>
            <person name="Payen T."/>
            <person name="Noel B."/>
            <person name="Kuo A."/>
            <person name="Morin E."/>
            <person name="Chen J."/>
            <person name="Kohler A."/>
            <person name="Krizsan K."/>
            <person name="Balestrini R."/>
            <person name="Da Silva C."/>
            <person name="Montanini B."/>
            <person name="Hainaut M."/>
            <person name="Levati E."/>
            <person name="Barry K.W."/>
            <person name="Belfiori B."/>
            <person name="Cichocki N."/>
            <person name="Clum A."/>
            <person name="Dockter R.B."/>
            <person name="Fauchery L."/>
            <person name="Guy J."/>
            <person name="Iotti M."/>
            <person name="Le Tacon F."/>
            <person name="Lindquist E.A."/>
            <person name="Lipzen A."/>
            <person name="Malagnac F."/>
            <person name="Mello A."/>
            <person name="Molinier V."/>
            <person name="Miyauchi S."/>
            <person name="Poulain J."/>
            <person name="Riccioni C."/>
            <person name="Rubini A."/>
            <person name="Sitrit Y."/>
            <person name="Splivallo R."/>
            <person name="Traeger S."/>
            <person name="Wang M."/>
            <person name="Zifcakova L."/>
            <person name="Wipf D."/>
            <person name="Zambonelli A."/>
            <person name="Paolocci F."/>
            <person name="Nowrousian M."/>
            <person name="Ottonello S."/>
            <person name="Baldrian P."/>
            <person name="Spatafora J.W."/>
            <person name="Henrissat B."/>
            <person name="Nagy L.G."/>
            <person name="Aury J.M."/>
            <person name="Wincker P."/>
            <person name="Grigoriev I.V."/>
            <person name="Bonfante P."/>
            <person name="Martin F.M."/>
        </authorList>
    </citation>
    <scope>NUCLEOTIDE SEQUENCE [LARGE SCALE GENOMIC DNA]</scope>
    <source>
        <strain evidence="3 4">ATCC MYA-4762</strain>
    </source>
</reference>
<feature type="compositionally biased region" description="Basic residues" evidence="1">
    <location>
        <begin position="10"/>
        <end position="20"/>
    </location>
</feature>
<keyword evidence="4" id="KW-1185">Reference proteome</keyword>
<evidence type="ECO:0000256" key="1">
    <source>
        <dbReference type="SAM" id="MobiDB-lite"/>
    </source>
</evidence>
<proteinExistence type="predicted"/>
<dbReference type="Proteomes" id="UP000267821">
    <property type="component" value="Unassembled WGS sequence"/>
</dbReference>
<dbReference type="EMBL" id="ML121623">
    <property type="protein sequence ID" value="RPB18510.1"/>
    <property type="molecule type" value="Genomic_DNA"/>
</dbReference>
<dbReference type="OrthoDB" id="5310444at2759"/>
<sequence>MTFTFSNPFRKNHPRGRTISKSKIQPLPEIPSSPPVYSTDEEERRRQSVFREVKLTPGLLPYDDDTQGSPLRTHHFQCYLSISWLFFLIAFVCLLEYAAWAHSLPSDRTRDWMDWRAFGRQGTPWRKGVVNGLSVTRTVLALLHVPIMTAVLSSTLPPLTQRLEGRMPPHKLTAAQLFLLADRSWSGAGGWISAMKVGNLPWVWWRLTLLAMAAFLGFPLITVGYYTTAEQFWHSIEYDGVSTWELRNSTSQAIEGLTPQIRGWMHSRPQRSLGNPSLYDGGWYKAVWGRMRGYTDLQTINLRENLSFFPPAYDISPLGHFVSSTPQDREGLIVANTLGFIQTLQCQPMQAGKEPTLLDLSGPQWGCKINCSAVNDKSLCHTRTSLGKRNGQHVSQVASCALANNVTSQDGVTISTEIALKINPDYQESGMGLPFAKNAPPPYSFKSGDKLSGTEYYVEVINCTMGYIPGHAVVDSIVRKFMHFTPLVVKGAPRPLPGELPQLTPVVEEKLWHHLELLLNVTATLPLNFLHEYFLESNYAKDRNDYNSTLPIWFGVQHPGDPKERLTKSTSERAPSSKDKHLIDNMVRVNSTVFKNSLIGLVNSTLIEQLGSFFNHAKQYGFIYETDVKISRGPMPLSVCCGVYELEVVEYPHLDGVSGFVGDV</sequence>
<feature type="transmembrane region" description="Helical" evidence="2">
    <location>
        <begin position="139"/>
        <end position="159"/>
    </location>
</feature>
<accession>A0A3N4L6I7</accession>
<keyword evidence="2" id="KW-0472">Membrane</keyword>
<dbReference type="InParanoid" id="A0A3N4L6I7"/>
<name>A0A3N4L6I7_9PEZI</name>
<protein>
    <submittedName>
        <fullName evidence="3">Uncharacterized protein</fullName>
    </submittedName>
</protein>
<keyword evidence="2" id="KW-1133">Transmembrane helix</keyword>
<organism evidence="3 4">
    <name type="scientific">Terfezia boudieri ATCC MYA-4762</name>
    <dbReference type="NCBI Taxonomy" id="1051890"/>
    <lineage>
        <taxon>Eukaryota</taxon>
        <taxon>Fungi</taxon>
        <taxon>Dikarya</taxon>
        <taxon>Ascomycota</taxon>
        <taxon>Pezizomycotina</taxon>
        <taxon>Pezizomycetes</taxon>
        <taxon>Pezizales</taxon>
        <taxon>Pezizaceae</taxon>
        <taxon>Terfezia</taxon>
    </lineage>
</organism>
<evidence type="ECO:0000313" key="3">
    <source>
        <dbReference type="EMBL" id="RPB18510.1"/>
    </source>
</evidence>
<feature type="region of interest" description="Disordered" evidence="1">
    <location>
        <begin position="1"/>
        <end position="45"/>
    </location>
</feature>
<feature type="transmembrane region" description="Helical" evidence="2">
    <location>
        <begin position="203"/>
        <end position="226"/>
    </location>
</feature>
<evidence type="ECO:0000313" key="4">
    <source>
        <dbReference type="Proteomes" id="UP000267821"/>
    </source>
</evidence>
<gene>
    <name evidence="3" type="ORF">L211DRAFT_854028</name>
</gene>
<keyword evidence="2" id="KW-0812">Transmembrane</keyword>